<evidence type="ECO:0000256" key="1">
    <source>
        <dbReference type="ARBA" id="ARBA00007735"/>
    </source>
</evidence>
<keyword evidence="5" id="KW-1185">Reference proteome</keyword>
<dbReference type="SUPFAM" id="SSF56801">
    <property type="entry name" value="Acetyl-CoA synthetase-like"/>
    <property type="match status" value="2"/>
</dbReference>
<feature type="domain" description="DMAP1-binding" evidence="4">
    <location>
        <begin position="64"/>
        <end position="169"/>
    </location>
</feature>
<dbReference type="InterPro" id="IPR045851">
    <property type="entry name" value="AMP-bd_C_sf"/>
</dbReference>
<name>A0A6P8HBB4_ACTTE</name>
<dbReference type="PANTHER" id="PTHR22754">
    <property type="entry name" value="DISCO-INTERACTING PROTEIN 2 DIP2 -RELATED"/>
    <property type="match status" value="1"/>
</dbReference>
<dbReference type="InterPro" id="IPR010506">
    <property type="entry name" value="DMAP1-bd"/>
</dbReference>
<feature type="transmembrane region" description="Helical" evidence="3">
    <location>
        <begin position="12"/>
        <end position="33"/>
    </location>
</feature>
<dbReference type="RefSeq" id="XP_031552906.1">
    <property type="nucleotide sequence ID" value="XM_031697046.1"/>
</dbReference>
<evidence type="ECO:0000313" key="6">
    <source>
        <dbReference type="RefSeq" id="XP_031552906.1"/>
    </source>
</evidence>
<keyword evidence="3" id="KW-1133">Transmembrane helix</keyword>
<evidence type="ECO:0000256" key="3">
    <source>
        <dbReference type="SAM" id="Phobius"/>
    </source>
</evidence>
<dbReference type="OrthoDB" id="69964at2759"/>
<dbReference type="InterPro" id="IPR042099">
    <property type="entry name" value="ANL_N_sf"/>
</dbReference>
<organism evidence="5 6">
    <name type="scientific">Actinia tenebrosa</name>
    <name type="common">Australian red waratah sea anemone</name>
    <dbReference type="NCBI Taxonomy" id="6105"/>
    <lineage>
        <taxon>Eukaryota</taxon>
        <taxon>Metazoa</taxon>
        <taxon>Cnidaria</taxon>
        <taxon>Anthozoa</taxon>
        <taxon>Hexacorallia</taxon>
        <taxon>Actiniaria</taxon>
        <taxon>Actiniidae</taxon>
        <taxon>Actinia</taxon>
    </lineage>
</organism>
<sequence length="1586" mass="172640">MLYQAVLLTGSILYSFFDFVFSTIALVVMPWLFGNMMDQYWSGSRSSLREPVPRSRPLSMAEPPESSLPPMVLEKLRELNSELAEGDITRKGYEKKKSRLLAPYTSKESQVVTTKTSVSSSTVIKEQYSSTPIHIQAALVAQSRAKSTDVPSPYKRQSLMKQSNRRSFENGPPSNAQVYRSTRKDSVSSQDSYNLPVADYTPPPSPPLDKTLTEDFPAPPPEISNVRYSQDSSGSVTVITGPPDVTRKASDTKAPTRVAHVQSLRIADEGSEAAVATSRVSSKIQQLLNTLKRPKKKPLENFYKDDDDDLLEATKVDPNAPKPEGQVLKPVVGEQLEVASEVPRCLEEAVMKYGSNTAKQPCCSVIDSHGKTSAVLTYGKLMSRSMKVAFALLNKVGSHKEGTSIMGGDRVALVYQVDDPIGFITSFYGCLLAGVIPVPIEPPSAKDYPGCQQIGFLLGSCGVSWALTTEACLKSLPKYDSGHVCNFKGWPKVQWFITENLGRPTPKDWQPPTNLDRSSPAYIESVLGKDGAVLGVTVTRMSMALHSQTLTQACDYSEGEIMISVLDPKREVGLWHSVMASVLNGMHVIYVPPSILKNSPAMWLQMVTKYRATCALVSSRDLHWSLHASKDVKDINLSSIRMLLLADRANPWSLSACDAFLNAFESKGLIPESLCPCASSSETMTVSLRRPCKPGSTATGRGVLSLSGLSHGVVRVDKEGSLTSLTLQDCGTVLPGARIAVIKLEGSPCLCKSDEVGELCISSGSTGSAYWGLAGKTNHTYKVQPHTEDGIPIDPYMQHGDFVRTGLLGFMGPGGLVFVCGTVDGLLKVGGRRHNCDDLKATILAVDPIKFVYRGRIAIFSIHVLKDDRIVVVAEQRPNCTEEESFQWMSHVLPAVDSIHNVGVYCLCLVAPGGLPKTTSGSVHIHETTQKFLDGSLHPVNILMCPHTCVTNLPQPRQKHPEPGPAATMVGNIVMGTRIGGAAGREIADTGEETDLARKYQFLSEILKWRAQASPDHVLYTSLNSKGTVSATLSIIQLHKRAERLAQFALESGKLTSGDIVALLYPPGVDFIVAVFGCMYAGLIPVPVRPPHANNVSSTLPTVKMVTDVSKARAVMTLNSIAKIFKSKEAIAVVDYKSWPSIISTDDVPKKKLANHYRWPTPEMIAYLDFSVSTTGMLSGVKMSHASVTALCRSMKLACELYPSRDIAICLDPYCGLGFALWCLIGVYSGHHTILIPPGDLETNPALWLSAVAQNKVRDTFCSYPVMDLCTKGLGQAIPTLKAKGINLTCVRNCVVVAEERPRITLTTAFCHLFSGLGLSPRAVSTSFGCRVNVAICTQGASTPEATNVYVDTRALRNDRVTIVERGSPNSVCLLESGKILPGVKVVIANPETRGMCADSHLGEIWVNSPHNGAGYYTAGDDKQLDERFNAHMTTSDQNTAYARTGYLGFIKRTDFTQTDGARHDALFVVGSLEETMMLRGMRYHPIDIENTVIRCHKHICESAVFTWTNLLVVVVELDADESRALDVVPLVTSAVLDEHQLIVGVVVVVDPGIVPINSRGEKQRMHLRDGFLADQLDPIYVAYNM</sequence>
<dbReference type="Gene3D" id="3.30.300.30">
    <property type="match status" value="2"/>
</dbReference>
<dbReference type="Pfam" id="PF00501">
    <property type="entry name" value="AMP-binding"/>
    <property type="match status" value="2"/>
</dbReference>
<dbReference type="InterPro" id="IPR037337">
    <property type="entry name" value="Dip2-like_dom"/>
</dbReference>
<dbReference type="Gene3D" id="3.40.50.12780">
    <property type="entry name" value="N-terminal domain of ligase-like"/>
    <property type="match status" value="2"/>
</dbReference>
<dbReference type="KEGG" id="aten:116290062"/>
<keyword evidence="3" id="KW-0812">Transmembrane</keyword>
<dbReference type="GeneID" id="116290062"/>
<dbReference type="Pfam" id="PF23024">
    <property type="entry name" value="AMP-dom_DIP2-like"/>
    <property type="match status" value="1"/>
</dbReference>
<evidence type="ECO:0000256" key="2">
    <source>
        <dbReference type="SAM" id="MobiDB-lite"/>
    </source>
</evidence>
<dbReference type="FunCoup" id="A0A6P8HBB4">
    <property type="interactions" value="2344"/>
</dbReference>
<dbReference type="InParanoid" id="A0A6P8HBB4"/>
<dbReference type="FunFam" id="3.30.300.30:FF:000001">
    <property type="entry name" value="DIP2 disco-interacting protein 2 homolog C"/>
    <property type="match status" value="1"/>
</dbReference>
<dbReference type="PANTHER" id="PTHR22754:SF32">
    <property type="entry name" value="DISCO-INTERACTING PROTEIN 2"/>
    <property type="match status" value="1"/>
</dbReference>
<dbReference type="Pfam" id="PF06464">
    <property type="entry name" value="DMAP_binding"/>
    <property type="match status" value="1"/>
</dbReference>
<gene>
    <name evidence="6" type="primary">LOC116290062</name>
</gene>
<evidence type="ECO:0000313" key="5">
    <source>
        <dbReference type="Proteomes" id="UP000515163"/>
    </source>
</evidence>
<dbReference type="InterPro" id="IPR000873">
    <property type="entry name" value="AMP-dep_synth/lig_dom"/>
</dbReference>
<dbReference type="PROSITE" id="PS51912">
    <property type="entry name" value="DMAP1_BIND"/>
    <property type="match status" value="1"/>
</dbReference>
<feature type="compositionally biased region" description="Polar residues" evidence="2">
    <location>
        <begin position="226"/>
        <end position="238"/>
    </location>
</feature>
<evidence type="ECO:0000259" key="4">
    <source>
        <dbReference type="PROSITE" id="PS51912"/>
    </source>
</evidence>
<feature type="region of interest" description="Disordered" evidence="2">
    <location>
        <begin position="143"/>
        <end position="256"/>
    </location>
</feature>
<reference evidence="6" key="1">
    <citation type="submission" date="2025-08" db="UniProtKB">
        <authorList>
            <consortium name="RefSeq"/>
        </authorList>
    </citation>
    <scope>IDENTIFICATION</scope>
    <source>
        <tissue evidence="6">Tentacle</tissue>
    </source>
</reference>
<proteinExistence type="inferred from homology"/>
<dbReference type="CDD" id="cd05905">
    <property type="entry name" value="Dip2"/>
    <property type="match status" value="1"/>
</dbReference>
<protein>
    <submittedName>
        <fullName evidence="6">Disco-interacting protein 2-like</fullName>
    </submittedName>
</protein>
<comment type="similarity">
    <text evidence="1">Belongs to the DIP2 family.</text>
</comment>
<keyword evidence="3" id="KW-0472">Membrane</keyword>
<dbReference type="SMART" id="SM01137">
    <property type="entry name" value="DMAP_binding"/>
    <property type="match status" value="1"/>
</dbReference>
<dbReference type="InterPro" id="IPR025110">
    <property type="entry name" value="AMP-bd_C"/>
</dbReference>
<accession>A0A6P8HBB4</accession>
<dbReference type="Proteomes" id="UP000515163">
    <property type="component" value="Unplaced"/>
</dbReference>